<organism evidence="1 2">
    <name type="scientific">Methylorubrum aminovorans</name>
    <dbReference type="NCBI Taxonomy" id="269069"/>
    <lineage>
        <taxon>Bacteria</taxon>
        <taxon>Pseudomonadati</taxon>
        <taxon>Pseudomonadota</taxon>
        <taxon>Alphaproteobacteria</taxon>
        <taxon>Hyphomicrobiales</taxon>
        <taxon>Methylobacteriaceae</taxon>
        <taxon>Methylorubrum</taxon>
    </lineage>
</organism>
<comment type="caution">
    <text evidence="1">The sequence shown here is derived from an EMBL/GenBank/DDBJ whole genome shotgun (WGS) entry which is preliminary data.</text>
</comment>
<dbReference type="RefSeq" id="WP_238224615.1">
    <property type="nucleotide sequence ID" value="NZ_BAAADH010000066.1"/>
</dbReference>
<reference evidence="1" key="2">
    <citation type="submission" date="2021-08" db="EMBL/GenBank/DDBJ databases">
        <authorList>
            <person name="Tani A."/>
            <person name="Ola A."/>
            <person name="Ogura Y."/>
            <person name="Katsura K."/>
            <person name="Hayashi T."/>
        </authorList>
    </citation>
    <scope>NUCLEOTIDE SEQUENCE</scope>
    <source>
        <strain evidence="1">NBRC 15686</strain>
    </source>
</reference>
<gene>
    <name evidence="1" type="ORF">LNAOJCKE_2367</name>
</gene>
<evidence type="ECO:0000313" key="2">
    <source>
        <dbReference type="Proteomes" id="UP001055039"/>
    </source>
</evidence>
<accession>A0ABQ4UEB9</accession>
<proteinExistence type="predicted"/>
<dbReference type="EMBL" id="BPRC01000007">
    <property type="protein sequence ID" value="GJE65157.1"/>
    <property type="molecule type" value="Genomic_DNA"/>
</dbReference>
<protein>
    <submittedName>
        <fullName evidence="1">Uncharacterized protein</fullName>
    </submittedName>
</protein>
<dbReference type="Proteomes" id="UP001055039">
    <property type="component" value="Unassembled WGS sequence"/>
</dbReference>
<sequence>MTIKPLTGLTRNPSCRDHCADEVLRVADAIRLPSFGPTNASTIGTEIIAGEQTVIERTARSAGGAVNDNGHEPLLASELCSTAC</sequence>
<keyword evidence="2" id="KW-1185">Reference proteome</keyword>
<reference evidence="1" key="1">
    <citation type="journal article" date="2021" name="Front. Microbiol.">
        <title>Comprehensive Comparative Genomics and Phenotyping of Methylobacterium Species.</title>
        <authorList>
            <person name="Alessa O."/>
            <person name="Ogura Y."/>
            <person name="Fujitani Y."/>
            <person name="Takami H."/>
            <person name="Hayashi T."/>
            <person name="Sahin N."/>
            <person name="Tani A."/>
        </authorList>
    </citation>
    <scope>NUCLEOTIDE SEQUENCE</scope>
    <source>
        <strain evidence="1">NBRC 15686</strain>
    </source>
</reference>
<name>A0ABQ4UEB9_9HYPH</name>
<evidence type="ECO:0000313" key="1">
    <source>
        <dbReference type="EMBL" id="GJE65157.1"/>
    </source>
</evidence>